<organism evidence="2 3">
    <name type="scientific">Flavobacterium flabelliforme</name>
    <dbReference type="NCBI Taxonomy" id="2816119"/>
    <lineage>
        <taxon>Bacteria</taxon>
        <taxon>Pseudomonadati</taxon>
        <taxon>Bacteroidota</taxon>
        <taxon>Flavobacteriia</taxon>
        <taxon>Flavobacteriales</taxon>
        <taxon>Flavobacteriaceae</taxon>
        <taxon>Flavobacterium</taxon>
    </lineage>
</organism>
<dbReference type="EMBL" id="JAGFBU010000004">
    <property type="protein sequence ID" value="MBP4142543.1"/>
    <property type="molecule type" value="Genomic_DNA"/>
</dbReference>
<feature type="domain" description="Thiopeptide-type bacteriocin biosynthesis" evidence="1">
    <location>
        <begin position="11"/>
        <end position="275"/>
    </location>
</feature>
<keyword evidence="3" id="KW-1185">Reference proteome</keyword>
<dbReference type="RefSeq" id="WP_210646395.1">
    <property type="nucleotide sequence ID" value="NZ_JAGFBU010000004.1"/>
</dbReference>
<dbReference type="Pfam" id="PF14028">
    <property type="entry name" value="Lant_dehydr_C"/>
    <property type="match status" value="1"/>
</dbReference>
<protein>
    <submittedName>
        <fullName evidence="2">Thiopeptide-type bacteriocin biosynthesis protein</fullName>
    </submittedName>
</protein>
<dbReference type="Proteomes" id="UP000674217">
    <property type="component" value="Unassembled WGS sequence"/>
</dbReference>
<reference evidence="2 3" key="1">
    <citation type="submission" date="2021-03" db="EMBL/GenBank/DDBJ databases">
        <title>Flavobacterium Flabelliformis Sp. Nov. And Flavobacterium Geliluteum Sp. Nov., Two Novel Multidrug Resistant Psychrophilic Species Isolated From Antarctica.</title>
        <authorList>
            <person name="Kralova S."/>
            <person name="Busse H.J."/>
            <person name="Bezdicek M."/>
            <person name="Nykrynova M."/>
            <person name="Kroupova E."/>
            <person name="Krsek D."/>
            <person name="Sedlacek I."/>
        </authorList>
    </citation>
    <scope>NUCLEOTIDE SEQUENCE [LARGE SCALE GENOMIC DNA]</scope>
    <source>
        <strain evidence="2 3">P4023</strain>
    </source>
</reference>
<dbReference type="NCBIfam" id="TIGR03891">
    <property type="entry name" value="thiopep_ocin"/>
    <property type="match status" value="1"/>
</dbReference>
<accession>A0ABS5CV91</accession>
<sequence length="284" mass="34139">MKRDFCLGSEWLYYKIYTGVKTADLVLLEKLYPVIFDLKEEKIIDKWFFIRYKDPSEHIRIRFNCKSPGAVSSVIAKIYPVLNKLLEKNIVWKVQTDTYQREIERYGENTMVDSESLFWHDSEMVLGYLALKSSFEKNEMQLIFSFTAIDSFLNSFSLTNTDKLFLMDELQTSFKCEFHADKVLKKEMDKHYRELWQDIDDFLTGKAQNQFPEIFKIIQHKKSKISAIVAAVQVEIQIPFLDFLRSHIHMIVNRQFTSRQRQYELIIYDHLYRYYKMIENRFNL</sequence>
<dbReference type="InterPro" id="IPR023809">
    <property type="entry name" value="Thiopep_bacteriocin_synth_dom"/>
</dbReference>
<gene>
    <name evidence="2" type="ORF">J3S90_12095</name>
</gene>
<evidence type="ECO:0000313" key="2">
    <source>
        <dbReference type="EMBL" id="MBP4142543.1"/>
    </source>
</evidence>
<name>A0ABS5CV91_9FLAO</name>
<evidence type="ECO:0000259" key="1">
    <source>
        <dbReference type="Pfam" id="PF14028"/>
    </source>
</evidence>
<evidence type="ECO:0000313" key="3">
    <source>
        <dbReference type="Proteomes" id="UP000674217"/>
    </source>
</evidence>
<proteinExistence type="predicted"/>
<comment type="caution">
    <text evidence="2">The sequence shown here is derived from an EMBL/GenBank/DDBJ whole genome shotgun (WGS) entry which is preliminary data.</text>
</comment>